<dbReference type="AlphaFoldDB" id="A0A6C0JN34"/>
<evidence type="ECO:0000313" key="1">
    <source>
        <dbReference type="EMBL" id="QHU06773.1"/>
    </source>
</evidence>
<protein>
    <submittedName>
        <fullName evidence="1">Uncharacterized protein</fullName>
    </submittedName>
</protein>
<sequence>MGSIYAIQSYVGKGMTEIESAQDLVRQIGKGIRI</sequence>
<proteinExistence type="predicted"/>
<reference evidence="1" key="1">
    <citation type="journal article" date="2020" name="Nature">
        <title>Giant virus diversity and host interactions through global metagenomics.</title>
        <authorList>
            <person name="Schulz F."/>
            <person name="Roux S."/>
            <person name="Paez-Espino D."/>
            <person name="Jungbluth S."/>
            <person name="Walsh D.A."/>
            <person name="Denef V.J."/>
            <person name="McMahon K.D."/>
            <person name="Konstantinidis K.T."/>
            <person name="Eloe-Fadrosh E.A."/>
            <person name="Kyrpides N.C."/>
            <person name="Woyke T."/>
        </authorList>
    </citation>
    <scope>NUCLEOTIDE SEQUENCE</scope>
    <source>
        <strain evidence="1">GVMAG-S-1038524-41</strain>
    </source>
</reference>
<accession>A0A6C0JN34</accession>
<organism evidence="1">
    <name type="scientific">viral metagenome</name>
    <dbReference type="NCBI Taxonomy" id="1070528"/>
    <lineage>
        <taxon>unclassified sequences</taxon>
        <taxon>metagenomes</taxon>
        <taxon>organismal metagenomes</taxon>
    </lineage>
</organism>
<dbReference type="EMBL" id="MN740667">
    <property type="protein sequence ID" value="QHU06773.1"/>
    <property type="molecule type" value="Genomic_DNA"/>
</dbReference>
<name>A0A6C0JN34_9ZZZZ</name>